<proteinExistence type="predicted"/>
<dbReference type="EMBL" id="JACOFU010000003">
    <property type="protein sequence ID" value="MBC3831788.1"/>
    <property type="molecule type" value="Genomic_DNA"/>
</dbReference>
<evidence type="ECO:0000313" key="3">
    <source>
        <dbReference type="Proteomes" id="UP000643610"/>
    </source>
</evidence>
<reference evidence="2 3" key="1">
    <citation type="submission" date="2020-08" db="EMBL/GenBank/DDBJ databases">
        <title>Novel species isolated from subtropical streams in China.</title>
        <authorList>
            <person name="Lu H."/>
        </authorList>
    </citation>
    <scope>NUCLEOTIDE SEQUENCE [LARGE SCALE GENOMIC DNA]</scope>
    <source>
        <strain evidence="2 3">KCTC 52442</strain>
    </source>
</reference>
<protein>
    <submittedName>
        <fullName evidence="2">YceI family protein</fullName>
    </submittedName>
</protein>
<dbReference type="Pfam" id="PF04264">
    <property type="entry name" value="YceI"/>
    <property type="match status" value="1"/>
</dbReference>
<dbReference type="PANTHER" id="PTHR34406">
    <property type="entry name" value="PROTEIN YCEI"/>
    <property type="match status" value="1"/>
</dbReference>
<accession>A0ABR6XR05</accession>
<dbReference type="SMART" id="SM00867">
    <property type="entry name" value="YceI"/>
    <property type="match status" value="1"/>
</dbReference>
<feature type="domain" description="Lipid/polyisoprenoid-binding YceI-like" evidence="1">
    <location>
        <begin position="28"/>
        <end position="192"/>
    </location>
</feature>
<gene>
    <name evidence="2" type="ORF">H8K33_09735</name>
</gene>
<organism evidence="2 3">
    <name type="scientific">Undibacterium amnicola</name>
    <dbReference type="NCBI Taxonomy" id="1834038"/>
    <lineage>
        <taxon>Bacteria</taxon>
        <taxon>Pseudomonadati</taxon>
        <taxon>Pseudomonadota</taxon>
        <taxon>Betaproteobacteria</taxon>
        <taxon>Burkholderiales</taxon>
        <taxon>Oxalobacteraceae</taxon>
        <taxon>Undibacterium</taxon>
    </lineage>
</organism>
<keyword evidence="3" id="KW-1185">Reference proteome</keyword>
<dbReference type="InterPro" id="IPR007372">
    <property type="entry name" value="Lipid/polyisoprenoid-bd_YceI"/>
</dbReference>
<sequence>MFSKKLLHYLLGVYCVFGAISSAWARDRYVIDSTHTYSVFEYLHWGLSLQQGRFDKNSGSIEFDADKRTGKVQLVIDAASVSTGNSLFDTAMRSASFFDVDAYPQINFKSDSLVFDDAGKVIAIEGDLSIKNIKKKVRFELTHFHCRFMPLYFKTACGANGFAKILRSDFEMGRYVPFVSDEVTLRFAIEAIRE</sequence>
<dbReference type="Proteomes" id="UP000643610">
    <property type="component" value="Unassembled WGS sequence"/>
</dbReference>
<dbReference type="InterPro" id="IPR036761">
    <property type="entry name" value="TTHA0802/YceI-like_sf"/>
</dbReference>
<dbReference type="PANTHER" id="PTHR34406:SF2">
    <property type="entry name" value="PERIPLASMIC PROTEIN"/>
    <property type="match status" value="1"/>
</dbReference>
<evidence type="ECO:0000259" key="1">
    <source>
        <dbReference type="SMART" id="SM00867"/>
    </source>
</evidence>
<comment type="caution">
    <text evidence="2">The sequence shown here is derived from an EMBL/GenBank/DDBJ whole genome shotgun (WGS) entry which is preliminary data.</text>
</comment>
<dbReference type="Gene3D" id="2.40.128.110">
    <property type="entry name" value="Lipid/polyisoprenoid-binding, YceI-like"/>
    <property type="match status" value="1"/>
</dbReference>
<name>A0ABR6XR05_9BURK</name>
<dbReference type="RefSeq" id="WP_186890820.1">
    <property type="nucleotide sequence ID" value="NZ_JACOFU010000003.1"/>
</dbReference>
<dbReference type="SUPFAM" id="SSF101874">
    <property type="entry name" value="YceI-like"/>
    <property type="match status" value="1"/>
</dbReference>
<evidence type="ECO:0000313" key="2">
    <source>
        <dbReference type="EMBL" id="MBC3831788.1"/>
    </source>
</evidence>